<dbReference type="Pfam" id="PF00289">
    <property type="entry name" value="Biotin_carb_N"/>
    <property type="match status" value="1"/>
</dbReference>
<dbReference type="PROSITE" id="PS50979">
    <property type="entry name" value="BC"/>
    <property type="match status" value="1"/>
</dbReference>
<dbReference type="AlphaFoldDB" id="A0ABD6EB71"/>
<dbReference type="PANTHER" id="PTHR43778">
    <property type="entry name" value="PYRUVATE CARBOXYLASE"/>
    <property type="match status" value="1"/>
</dbReference>
<dbReference type="GO" id="GO:0005524">
    <property type="term" value="F:ATP binding"/>
    <property type="evidence" value="ECO:0007669"/>
    <property type="project" value="UniProtKB-KW"/>
</dbReference>
<gene>
    <name evidence="5" type="ORF">AB6A40_003150</name>
</gene>
<dbReference type="Proteomes" id="UP001608902">
    <property type="component" value="Unassembled WGS sequence"/>
</dbReference>
<keyword evidence="6" id="KW-1185">Reference proteome</keyword>
<feature type="domain" description="Biotin carboxylation" evidence="4">
    <location>
        <begin position="32"/>
        <end position="125"/>
    </location>
</feature>
<organism evidence="5 6">
    <name type="scientific">Gnathostoma spinigerum</name>
    <dbReference type="NCBI Taxonomy" id="75299"/>
    <lineage>
        <taxon>Eukaryota</taxon>
        <taxon>Metazoa</taxon>
        <taxon>Ecdysozoa</taxon>
        <taxon>Nematoda</taxon>
        <taxon>Chromadorea</taxon>
        <taxon>Rhabditida</taxon>
        <taxon>Spirurina</taxon>
        <taxon>Gnathostomatomorpha</taxon>
        <taxon>Gnathostomatoidea</taxon>
        <taxon>Gnathostomatidae</taxon>
        <taxon>Gnathostoma</taxon>
    </lineage>
</organism>
<name>A0ABD6EB71_9BILA</name>
<dbReference type="GO" id="GO:0016874">
    <property type="term" value="F:ligase activity"/>
    <property type="evidence" value="ECO:0007669"/>
    <property type="project" value="UniProtKB-KW"/>
</dbReference>
<evidence type="ECO:0000256" key="3">
    <source>
        <dbReference type="ARBA" id="ARBA00022840"/>
    </source>
</evidence>
<dbReference type="Gene3D" id="3.40.50.20">
    <property type="match status" value="1"/>
</dbReference>
<evidence type="ECO:0000256" key="2">
    <source>
        <dbReference type="ARBA" id="ARBA00022741"/>
    </source>
</evidence>
<keyword evidence="3" id="KW-0067">ATP-binding</keyword>
<evidence type="ECO:0000256" key="1">
    <source>
        <dbReference type="ARBA" id="ARBA00022598"/>
    </source>
</evidence>
<evidence type="ECO:0000313" key="5">
    <source>
        <dbReference type="EMBL" id="MFH4976441.1"/>
    </source>
</evidence>
<dbReference type="InterPro" id="IPR016185">
    <property type="entry name" value="PreATP-grasp_dom_sf"/>
</dbReference>
<evidence type="ECO:0000259" key="4">
    <source>
        <dbReference type="PROSITE" id="PS50979"/>
    </source>
</evidence>
<dbReference type="InterPro" id="IPR011764">
    <property type="entry name" value="Biotin_carboxylation_dom"/>
</dbReference>
<dbReference type="SUPFAM" id="SSF52440">
    <property type="entry name" value="PreATP-grasp domain"/>
    <property type="match status" value="1"/>
</dbReference>
<reference evidence="5 6" key="1">
    <citation type="submission" date="2024-08" db="EMBL/GenBank/DDBJ databases">
        <title>Gnathostoma spinigerum genome.</title>
        <authorList>
            <person name="Gonzalez-Bertolin B."/>
            <person name="Monzon S."/>
            <person name="Zaballos A."/>
            <person name="Jimenez P."/>
            <person name="Dekumyoy P."/>
            <person name="Varona S."/>
            <person name="Cuesta I."/>
            <person name="Sumanam S."/>
            <person name="Adisakwattana P."/>
            <person name="Gasser R.B."/>
            <person name="Hernandez-Gonzalez A."/>
            <person name="Young N.D."/>
            <person name="Perteguer M.J."/>
        </authorList>
    </citation>
    <scope>NUCLEOTIDE SEQUENCE [LARGE SCALE GENOMIC DNA]</scope>
    <source>
        <strain evidence="5">AL3</strain>
        <tissue evidence="5">Liver</tissue>
    </source>
</reference>
<keyword evidence="1" id="KW-0436">Ligase</keyword>
<comment type="caution">
    <text evidence="5">The sequence shown here is derived from an EMBL/GenBank/DDBJ whole genome shotgun (WGS) entry which is preliminary data.</text>
</comment>
<evidence type="ECO:0000313" key="6">
    <source>
        <dbReference type="Proteomes" id="UP001608902"/>
    </source>
</evidence>
<accession>A0ABD6EB71</accession>
<proteinExistence type="predicted"/>
<protein>
    <recommendedName>
        <fullName evidence="4">Biotin carboxylation domain-containing protein</fullName>
    </recommendedName>
</protein>
<dbReference type="EMBL" id="JBGFUD010001558">
    <property type="protein sequence ID" value="MFH4976441.1"/>
    <property type="molecule type" value="Genomic_DNA"/>
</dbReference>
<dbReference type="InterPro" id="IPR005481">
    <property type="entry name" value="BC-like_N"/>
</dbReference>
<keyword evidence="2" id="KW-0547">Nucleotide-binding</keyword>
<sequence length="125" mass="14464">MLNKRILLSTNRLKRLSPFVHRRKFSQVVEKDFKKVLVANRGEPAVRIFRALNEMGKASVAIYSELDKISSHRTKADESYMISKGMDPVEAYMNIEEIIEVAKAVRLIYFSGKFHSKEDLETETK</sequence>
<dbReference type="InterPro" id="IPR055268">
    <property type="entry name" value="PCB-like"/>
</dbReference>
<dbReference type="PANTHER" id="PTHR43778:SF2">
    <property type="entry name" value="PYRUVATE CARBOXYLASE, MITOCHONDRIAL"/>
    <property type="match status" value="1"/>
</dbReference>